<name>A0A4R0YTE4_9GAMM</name>
<sequence>MSSFELTSDGIGESGPVTITGKQGDKGILALSIRAFGKRFELDAAQLAKVQGLPINGFQLSYEAGYKELGGRTLYIVFSKGFTSGTAGRKFVVITESGAIRVTDELR</sequence>
<organism evidence="2 3">
    <name type="scientific">Dyella soli</name>
    <dbReference type="NCBI Taxonomy" id="522319"/>
    <lineage>
        <taxon>Bacteria</taxon>
        <taxon>Pseudomonadati</taxon>
        <taxon>Pseudomonadota</taxon>
        <taxon>Gammaproteobacteria</taxon>
        <taxon>Lysobacterales</taxon>
        <taxon>Rhodanobacteraceae</taxon>
        <taxon>Dyella</taxon>
    </lineage>
</organism>
<evidence type="ECO:0000256" key="1">
    <source>
        <dbReference type="SAM" id="MobiDB-lite"/>
    </source>
</evidence>
<dbReference type="EMBL" id="SJTG01000002">
    <property type="protein sequence ID" value="TCI10123.1"/>
    <property type="molecule type" value="Genomic_DNA"/>
</dbReference>
<gene>
    <name evidence="2" type="ORF">EZM97_14485</name>
</gene>
<protein>
    <submittedName>
        <fullName evidence="2">Uncharacterized protein</fullName>
    </submittedName>
</protein>
<comment type="caution">
    <text evidence="2">The sequence shown here is derived from an EMBL/GenBank/DDBJ whole genome shotgun (WGS) entry which is preliminary data.</text>
</comment>
<proteinExistence type="predicted"/>
<feature type="region of interest" description="Disordered" evidence="1">
    <location>
        <begin position="1"/>
        <end position="23"/>
    </location>
</feature>
<keyword evidence="3" id="KW-1185">Reference proteome</keyword>
<evidence type="ECO:0000313" key="3">
    <source>
        <dbReference type="Proteomes" id="UP000291822"/>
    </source>
</evidence>
<accession>A0A4R0YTE4</accession>
<evidence type="ECO:0000313" key="2">
    <source>
        <dbReference type="EMBL" id="TCI10123.1"/>
    </source>
</evidence>
<reference evidence="2 3" key="1">
    <citation type="submission" date="2019-02" db="EMBL/GenBank/DDBJ databases">
        <title>Dyella amyloliquefaciens sp. nov., isolated from forest soil.</title>
        <authorList>
            <person name="Gao Z.-H."/>
            <person name="Qiu L.-H."/>
        </authorList>
    </citation>
    <scope>NUCLEOTIDE SEQUENCE [LARGE SCALE GENOMIC DNA]</scope>
    <source>
        <strain evidence="2 3">KACC 12747</strain>
    </source>
</reference>
<dbReference type="RefSeq" id="WP_131407838.1">
    <property type="nucleotide sequence ID" value="NZ_SJTG01000002.1"/>
</dbReference>
<dbReference type="AlphaFoldDB" id="A0A4R0YTE4"/>
<dbReference type="Proteomes" id="UP000291822">
    <property type="component" value="Unassembled WGS sequence"/>
</dbReference>